<dbReference type="HOGENOM" id="CLU_098542_1_0_9"/>
<evidence type="ECO:0000256" key="1">
    <source>
        <dbReference type="SAM" id="Phobius"/>
    </source>
</evidence>
<dbReference type="KEGG" id="jeo:JMA_07000"/>
<evidence type="ECO:0008006" key="4">
    <source>
        <dbReference type="Google" id="ProtNLM"/>
    </source>
</evidence>
<keyword evidence="3" id="KW-1185">Reference proteome</keyword>
<dbReference type="EMBL" id="CP009416">
    <property type="protein sequence ID" value="AJD90017.1"/>
    <property type="molecule type" value="Genomic_DNA"/>
</dbReference>
<dbReference type="BioCyc" id="JESP1508404:G14D9-9917-MONOMER"/>
<dbReference type="STRING" id="1508404.JMA_07000"/>
<keyword evidence="1" id="KW-0472">Membrane</keyword>
<proteinExistence type="predicted"/>
<reference evidence="2 3" key="1">
    <citation type="submission" date="2014-08" db="EMBL/GenBank/DDBJ databases">
        <title>Complete genome of a marine bacteria Jeotgalibacillus malaysiensis.</title>
        <authorList>
            <person name="Yaakop A.S."/>
            <person name="Chan K.-G."/>
            <person name="Goh K.M."/>
        </authorList>
    </citation>
    <scope>NUCLEOTIDE SEQUENCE [LARGE SCALE GENOMIC DNA]</scope>
    <source>
        <strain evidence="2 3">D5</strain>
    </source>
</reference>
<dbReference type="Proteomes" id="UP000031449">
    <property type="component" value="Chromosome"/>
</dbReference>
<feature type="transmembrane region" description="Helical" evidence="1">
    <location>
        <begin position="115"/>
        <end position="134"/>
    </location>
</feature>
<evidence type="ECO:0000313" key="3">
    <source>
        <dbReference type="Proteomes" id="UP000031449"/>
    </source>
</evidence>
<protein>
    <recommendedName>
        <fullName evidence="4">Peptidase M50 domain-containing protein</fullName>
    </recommendedName>
</protein>
<name>A0A0B5AMX4_9BACL</name>
<feature type="transmembrane region" description="Helical" evidence="1">
    <location>
        <begin position="50"/>
        <end position="71"/>
    </location>
</feature>
<dbReference type="OrthoDB" id="849477at2"/>
<accession>A0A0B5AMX4</accession>
<sequence>MFQLKDIWTFLWSFLIVFPTVSLVHQLGHAFFARIFGGTSNFALGRGKCLIKFGGISIHSIYFLDSFCKYTSLKYNNRVTNTLVHLGGVIFNFGSIFLINLSIMQDIIGPDIFFYQYSYFSLYFAAFSLLPVNFGNGKFSDGYAAYRIMRYGEELQLEN</sequence>
<keyword evidence="1" id="KW-1133">Transmembrane helix</keyword>
<dbReference type="AlphaFoldDB" id="A0A0B5AMX4"/>
<keyword evidence="1" id="KW-0812">Transmembrane</keyword>
<evidence type="ECO:0000313" key="2">
    <source>
        <dbReference type="EMBL" id="AJD90017.1"/>
    </source>
</evidence>
<feature type="transmembrane region" description="Helical" evidence="1">
    <location>
        <begin position="83"/>
        <end position="103"/>
    </location>
</feature>
<organism evidence="2 3">
    <name type="scientific">Jeotgalibacillus malaysiensis</name>
    <dbReference type="NCBI Taxonomy" id="1508404"/>
    <lineage>
        <taxon>Bacteria</taxon>
        <taxon>Bacillati</taxon>
        <taxon>Bacillota</taxon>
        <taxon>Bacilli</taxon>
        <taxon>Bacillales</taxon>
        <taxon>Caryophanaceae</taxon>
        <taxon>Jeotgalibacillus</taxon>
    </lineage>
</organism>
<gene>
    <name evidence="2" type="ORF">JMA_07000</name>
</gene>